<evidence type="ECO:0000256" key="5">
    <source>
        <dbReference type="ARBA" id="ARBA00023004"/>
    </source>
</evidence>
<keyword evidence="3 6" id="KW-0479">Metal-binding</keyword>
<evidence type="ECO:0000259" key="8">
    <source>
        <dbReference type="PROSITE" id="PS51007"/>
    </source>
</evidence>
<feature type="domain" description="Cytochrome c" evidence="8">
    <location>
        <begin position="32"/>
        <end position="132"/>
    </location>
</feature>
<evidence type="ECO:0000313" key="9">
    <source>
        <dbReference type="EMBL" id="MCW3474566.1"/>
    </source>
</evidence>
<dbReference type="EMBL" id="JAPDNT010000004">
    <property type="protein sequence ID" value="MCW3474566.1"/>
    <property type="molecule type" value="Genomic_DNA"/>
</dbReference>
<dbReference type="PANTHER" id="PTHR11961">
    <property type="entry name" value="CYTOCHROME C"/>
    <property type="match status" value="1"/>
</dbReference>
<accession>A0AA41YLE4</accession>
<keyword evidence="1" id="KW-0813">Transport</keyword>
<dbReference type="Gene3D" id="1.10.760.10">
    <property type="entry name" value="Cytochrome c-like domain"/>
    <property type="match status" value="1"/>
</dbReference>
<dbReference type="GO" id="GO:0009055">
    <property type="term" value="F:electron transfer activity"/>
    <property type="evidence" value="ECO:0007669"/>
    <property type="project" value="InterPro"/>
</dbReference>
<gene>
    <name evidence="9" type="ORF">OL599_08205</name>
</gene>
<keyword evidence="2 6" id="KW-0349">Heme</keyword>
<dbReference type="AlphaFoldDB" id="A0AA41YLE4"/>
<dbReference type="Proteomes" id="UP001165679">
    <property type="component" value="Unassembled WGS sequence"/>
</dbReference>
<dbReference type="InterPro" id="IPR002327">
    <property type="entry name" value="Cyt_c_1A/1B"/>
</dbReference>
<dbReference type="RefSeq" id="WP_264713207.1">
    <property type="nucleotide sequence ID" value="NZ_JAPDNT010000004.1"/>
</dbReference>
<dbReference type="InterPro" id="IPR009056">
    <property type="entry name" value="Cyt_c-like_dom"/>
</dbReference>
<comment type="caution">
    <text evidence="9">The sequence shown here is derived from an EMBL/GenBank/DDBJ whole genome shotgun (WGS) entry which is preliminary data.</text>
</comment>
<dbReference type="PRINTS" id="PR00604">
    <property type="entry name" value="CYTCHRMECIAB"/>
</dbReference>
<evidence type="ECO:0000256" key="4">
    <source>
        <dbReference type="ARBA" id="ARBA00022982"/>
    </source>
</evidence>
<keyword evidence="5 6" id="KW-0408">Iron</keyword>
<organism evidence="9 10">
    <name type="scientific">Limobrevibacterium gyesilva</name>
    <dbReference type="NCBI Taxonomy" id="2991712"/>
    <lineage>
        <taxon>Bacteria</taxon>
        <taxon>Pseudomonadati</taxon>
        <taxon>Pseudomonadota</taxon>
        <taxon>Alphaproteobacteria</taxon>
        <taxon>Acetobacterales</taxon>
        <taxon>Acetobacteraceae</taxon>
        <taxon>Limobrevibacterium</taxon>
    </lineage>
</organism>
<name>A0AA41YLE4_9PROT</name>
<reference evidence="9" key="2">
    <citation type="submission" date="2022-10" db="EMBL/GenBank/DDBJ databases">
        <authorList>
            <person name="Trinh H.N."/>
        </authorList>
    </citation>
    <scope>NUCLEOTIDE SEQUENCE</scope>
    <source>
        <strain evidence="9">RN2-1</strain>
    </source>
</reference>
<dbReference type="Pfam" id="PF00034">
    <property type="entry name" value="Cytochrom_C"/>
    <property type="match status" value="1"/>
</dbReference>
<evidence type="ECO:0000313" key="10">
    <source>
        <dbReference type="Proteomes" id="UP001165679"/>
    </source>
</evidence>
<dbReference type="PROSITE" id="PS51007">
    <property type="entry name" value="CYTC"/>
    <property type="match status" value="1"/>
</dbReference>
<dbReference type="GO" id="GO:0046872">
    <property type="term" value="F:metal ion binding"/>
    <property type="evidence" value="ECO:0007669"/>
    <property type="project" value="UniProtKB-KW"/>
</dbReference>
<reference evidence="9" key="1">
    <citation type="submission" date="2022-09" db="EMBL/GenBank/DDBJ databases">
        <title>Rhodovastum sp. nov. RN2-1 isolated from soil in Seongnam, South Korea.</title>
        <authorList>
            <person name="Le N.T."/>
        </authorList>
    </citation>
    <scope>NUCLEOTIDE SEQUENCE</scope>
    <source>
        <strain evidence="9">RN2-1</strain>
    </source>
</reference>
<evidence type="ECO:0000256" key="3">
    <source>
        <dbReference type="ARBA" id="ARBA00022723"/>
    </source>
</evidence>
<sequence length="132" mass="13985">MHERPSRATLTWLTTAVSATLLLAVIDPAAAADPAAGRSVFQSQCSICHAVQAGRNMTGPTLFGIVGRKTGTVPGYTYSEGNKNANATWDQATLDKYLTAPRAAMPGTKMTYGGLKDDTKRADLIAYLATLH</sequence>
<evidence type="ECO:0000256" key="2">
    <source>
        <dbReference type="ARBA" id="ARBA00022617"/>
    </source>
</evidence>
<dbReference type="SUPFAM" id="SSF46626">
    <property type="entry name" value="Cytochrome c"/>
    <property type="match status" value="1"/>
</dbReference>
<dbReference type="GO" id="GO:0020037">
    <property type="term" value="F:heme binding"/>
    <property type="evidence" value="ECO:0007669"/>
    <property type="project" value="InterPro"/>
</dbReference>
<proteinExistence type="predicted"/>
<feature type="chain" id="PRO_5041356849" evidence="7">
    <location>
        <begin position="32"/>
        <end position="132"/>
    </location>
</feature>
<evidence type="ECO:0000256" key="7">
    <source>
        <dbReference type="SAM" id="SignalP"/>
    </source>
</evidence>
<feature type="signal peptide" evidence="7">
    <location>
        <begin position="1"/>
        <end position="31"/>
    </location>
</feature>
<protein>
    <submittedName>
        <fullName evidence="9">Cytochrome c family protein</fullName>
    </submittedName>
</protein>
<keyword evidence="7" id="KW-0732">Signal</keyword>
<keyword evidence="4" id="KW-0249">Electron transport</keyword>
<keyword evidence="10" id="KW-1185">Reference proteome</keyword>
<evidence type="ECO:0000256" key="6">
    <source>
        <dbReference type="PROSITE-ProRule" id="PRU00433"/>
    </source>
</evidence>
<evidence type="ECO:0000256" key="1">
    <source>
        <dbReference type="ARBA" id="ARBA00022448"/>
    </source>
</evidence>
<dbReference type="InterPro" id="IPR036909">
    <property type="entry name" value="Cyt_c-like_dom_sf"/>
</dbReference>